<comment type="caution">
    <text evidence="3">The sequence shown here is derived from an EMBL/GenBank/DDBJ whole genome shotgun (WGS) entry which is preliminary data.</text>
</comment>
<feature type="domain" description="NACHT" evidence="2">
    <location>
        <begin position="91"/>
        <end position="239"/>
    </location>
</feature>
<dbReference type="SUPFAM" id="SSF50969">
    <property type="entry name" value="YVTN repeat-like/Quinoprotein amine dehydrogenase"/>
    <property type="match status" value="1"/>
</dbReference>
<dbReference type="Pfam" id="PF24883">
    <property type="entry name" value="NPHP3_N"/>
    <property type="match status" value="1"/>
</dbReference>
<dbReference type="InterPro" id="IPR007111">
    <property type="entry name" value="NACHT_NTPase"/>
</dbReference>
<evidence type="ECO:0000256" key="1">
    <source>
        <dbReference type="ARBA" id="ARBA00022737"/>
    </source>
</evidence>
<accession>A0AAV9TX79</accession>
<proteinExistence type="predicted"/>
<dbReference type="Gene3D" id="3.40.50.300">
    <property type="entry name" value="P-loop containing nucleotide triphosphate hydrolases"/>
    <property type="match status" value="1"/>
</dbReference>
<dbReference type="PANTHER" id="PTHR10039:SF14">
    <property type="entry name" value="NACHT DOMAIN-CONTAINING PROTEIN"/>
    <property type="match status" value="1"/>
</dbReference>
<name>A0AAV9TX79_9PEZI</name>
<dbReference type="Proteomes" id="UP001375240">
    <property type="component" value="Unassembled WGS sequence"/>
</dbReference>
<protein>
    <recommendedName>
        <fullName evidence="2">NACHT domain-containing protein</fullName>
    </recommendedName>
</protein>
<sequence length="746" mass="84612">MSHQGAEVHGAIASHGGPIFVGNSNFSANNINFNDRQGNDQYECLRDLYLTDPNAEKARLEAQEERLIETSYNWIFEDDSFQAWLHDENVRILRITGDPGKGKTMTMIGIINNLAQKIPRKPSAIAFFFCRATDDRLSSSNGIIRGLLHHLLSQKSNERLVRHLKAKYDNVGLGLFDGSMAIFALQDVLFNILEDTSFENFYFLVDALDECTSGLEDLLKLIRLSTSRPRKLKWLVSGRNHIDVDRFFRCLDNPYTISLEHHAPELRLGVEDYIQSRVDILSRRHEYSLHQKQQITAYLSAKAEGTFLWVHLACQSLDRTMPARALRSLENMPPGLDDMYDRMARILQEINTDPEDLTWCSLILSTATVALRPLRVPELISIITAASTDTLDIAVELTKLIARCGSFLSLQDGVVYFIHQSAKEYLERSAGQSGSQVSETSQSHHNNVAKNCLFLIRKRLRQDVCDLKLPGFLSSELTSDHIRVLFDMEYACCNWALHLNNQHDNLPQWLVAAVDSFFDRDLLHWIEALALLKKLGDGIAQLTHLDAVYRNKAVNLSTSKIVDAKRFILEHRMVLETAPLQLYSTAIIFSPQDSRIKSHYKSYVPEWVTSYPQTPSRWGGLLRFFDVEPGSGFISAMAISSDDRLVAAAFSSRLIRIWNMDTGLPLLQDFWTEYPDTDLFGTRFDIGRSIQIRDIKFSPDNKKILVASAPSFGLKTSLSIFDLEARSWTTILASECFPVKPAPPVF</sequence>
<evidence type="ECO:0000259" key="2">
    <source>
        <dbReference type="PROSITE" id="PS50837"/>
    </source>
</evidence>
<dbReference type="InterPro" id="IPR027417">
    <property type="entry name" value="P-loop_NTPase"/>
</dbReference>
<dbReference type="InterPro" id="IPR015943">
    <property type="entry name" value="WD40/YVTN_repeat-like_dom_sf"/>
</dbReference>
<keyword evidence="1" id="KW-0677">Repeat</keyword>
<dbReference type="EMBL" id="JAVHNQ010000017">
    <property type="protein sequence ID" value="KAK6330465.1"/>
    <property type="molecule type" value="Genomic_DNA"/>
</dbReference>
<dbReference type="PROSITE" id="PS50837">
    <property type="entry name" value="NACHT"/>
    <property type="match status" value="1"/>
</dbReference>
<gene>
    <name evidence="3" type="ORF">TWF696_003356</name>
</gene>
<dbReference type="InterPro" id="IPR011044">
    <property type="entry name" value="Quino_amine_DH_bsu"/>
</dbReference>
<dbReference type="InterPro" id="IPR056884">
    <property type="entry name" value="NPHP3-like_N"/>
</dbReference>
<evidence type="ECO:0000313" key="4">
    <source>
        <dbReference type="Proteomes" id="UP001375240"/>
    </source>
</evidence>
<dbReference type="AlphaFoldDB" id="A0AAV9TX79"/>
<organism evidence="3 4">
    <name type="scientific">Orbilia brochopaga</name>
    <dbReference type="NCBI Taxonomy" id="3140254"/>
    <lineage>
        <taxon>Eukaryota</taxon>
        <taxon>Fungi</taxon>
        <taxon>Dikarya</taxon>
        <taxon>Ascomycota</taxon>
        <taxon>Pezizomycotina</taxon>
        <taxon>Orbiliomycetes</taxon>
        <taxon>Orbiliales</taxon>
        <taxon>Orbiliaceae</taxon>
        <taxon>Orbilia</taxon>
    </lineage>
</organism>
<evidence type="ECO:0000313" key="3">
    <source>
        <dbReference type="EMBL" id="KAK6330465.1"/>
    </source>
</evidence>
<reference evidence="3 4" key="1">
    <citation type="submission" date="2019-10" db="EMBL/GenBank/DDBJ databases">
        <authorList>
            <person name="Palmer J.M."/>
        </authorList>
    </citation>
    <scope>NUCLEOTIDE SEQUENCE [LARGE SCALE GENOMIC DNA]</scope>
    <source>
        <strain evidence="3 4">TWF696</strain>
    </source>
</reference>
<keyword evidence="4" id="KW-1185">Reference proteome</keyword>
<dbReference type="PANTHER" id="PTHR10039">
    <property type="entry name" value="AMELOGENIN"/>
    <property type="match status" value="1"/>
</dbReference>
<dbReference type="Gene3D" id="2.130.10.10">
    <property type="entry name" value="YVTN repeat-like/Quinoprotein amine dehydrogenase"/>
    <property type="match status" value="1"/>
</dbReference>
<dbReference type="SUPFAM" id="SSF52540">
    <property type="entry name" value="P-loop containing nucleoside triphosphate hydrolases"/>
    <property type="match status" value="1"/>
</dbReference>